<dbReference type="AlphaFoldDB" id="A0A1I4XM51"/>
<dbReference type="Gene3D" id="3.40.50.12780">
    <property type="entry name" value="N-terminal domain of ligase-like"/>
    <property type="match status" value="1"/>
</dbReference>
<dbReference type="Proteomes" id="UP000199614">
    <property type="component" value="Unassembled WGS sequence"/>
</dbReference>
<dbReference type="SUPFAM" id="SSF56801">
    <property type="entry name" value="Acetyl-CoA synthetase-like"/>
    <property type="match status" value="1"/>
</dbReference>
<evidence type="ECO:0000259" key="1">
    <source>
        <dbReference type="Pfam" id="PF00501"/>
    </source>
</evidence>
<dbReference type="PANTHER" id="PTHR43767:SF1">
    <property type="entry name" value="NONRIBOSOMAL PEPTIDE SYNTHASE PES1 (EUROFUNG)-RELATED"/>
    <property type="match status" value="1"/>
</dbReference>
<dbReference type="Pfam" id="PF00501">
    <property type="entry name" value="AMP-binding"/>
    <property type="match status" value="1"/>
</dbReference>
<dbReference type="InterPro" id="IPR000873">
    <property type="entry name" value="AMP-dep_synth/lig_dom"/>
</dbReference>
<feature type="domain" description="AMP-dependent synthetase/ligase" evidence="1">
    <location>
        <begin position="18"/>
        <end position="378"/>
    </location>
</feature>
<keyword evidence="4" id="KW-1185">Reference proteome</keyword>
<dbReference type="InterPro" id="IPR020845">
    <property type="entry name" value="AMP-binding_CS"/>
</dbReference>
<dbReference type="InterPro" id="IPR042099">
    <property type="entry name" value="ANL_N_sf"/>
</dbReference>
<name>A0A1I4XM51_PSUAM</name>
<accession>A0A1I4XM51</accession>
<gene>
    <name evidence="3" type="ORF">SAMN05216207_1011134</name>
</gene>
<feature type="domain" description="AMP-binding enzyme C-terminal" evidence="2">
    <location>
        <begin position="428"/>
        <end position="503"/>
    </location>
</feature>
<dbReference type="InterPro" id="IPR045851">
    <property type="entry name" value="AMP-bd_C_sf"/>
</dbReference>
<reference evidence="3 4" key="1">
    <citation type="submission" date="2016-10" db="EMBL/GenBank/DDBJ databases">
        <authorList>
            <person name="de Groot N.N."/>
        </authorList>
    </citation>
    <scope>NUCLEOTIDE SEQUENCE [LARGE SCALE GENOMIC DNA]</scope>
    <source>
        <strain evidence="3 4">CGMCC 4.1877</strain>
    </source>
</reference>
<dbReference type="RefSeq" id="WP_093342206.1">
    <property type="nucleotide sequence ID" value="NZ_FOUY01000011.1"/>
</dbReference>
<evidence type="ECO:0000313" key="4">
    <source>
        <dbReference type="Proteomes" id="UP000199614"/>
    </source>
</evidence>
<proteinExistence type="predicted"/>
<dbReference type="Gene3D" id="3.30.300.30">
    <property type="match status" value="1"/>
</dbReference>
<dbReference type="EMBL" id="FOUY01000011">
    <property type="protein sequence ID" value="SFN26895.1"/>
    <property type="molecule type" value="Genomic_DNA"/>
</dbReference>
<dbReference type="GO" id="GO:0016878">
    <property type="term" value="F:acid-thiol ligase activity"/>
    <property type="evidence" value="ECO:0007669"/>
    <property type="project" value="UniProtKB-ARBA"/>
</dbReference>
<dbReference type="PROSITE" id="PS00455">
    <property type="entry name" value="AMP_BINDING"/>
    <property type="match status" value="1"/>
</dbReference>
<protein>
    <submittedName>
        <fullName evidence="3">Crotonobetaine/carnitine-CoA ligase</fullName>
    </submittedName>
</protein>
<evidence type="ECO:0000313" key="3">
    <source>
        <dbReference type="EMBL" id="SFN26895.1"/>
    </source>
</evidence>
<evidence type="ECO:0000259" key="2">
    <source>
        <dbReference type="Pfam" id="PF13193"/>
    </source>
</evidence>
<keyword evidence="3" id="KW-0436">Ligase</keyword>
<dbReference type="InterPro" id="IPR050237">
    <property type="entry name" value="ATP-dep_AMP-bd_enzyme"/>
</dbReference>
<dbReference type="InterPro" id="IPR025110">
    <property type="entry name" value="AMP-bd_C"/>
</dbReference>
<dbReference type="OrthoDB" id="2579187at2"/>
<sequence length="533" mass="57673">MNGLPPVSDRTLRGAYDRALAEVPDGTAQIGPDGRYTFAGSHERSLRVAGGLGALGLGRQEPVALLMDNSLDAVHTWTGASLGGLVEVPVNTAYKGGFLTHVLNDSGSGVLVCDDAYAERVARVAGDLTALHTVVVRGDTAAADGLRDRFRVVGFDEVVAADPAPPQPIAADDLMAYMYTSGTTGPSKGVLISHAHAYTYASREDQARPVAGDRILVTLPLFHLAGQWYGVYQALIHRAVCVLEPAFSVSRFWPTVREHGITVTVMLGAMAELLQQAEPRPDDADNPLELGVMAPLASDVDGFRDRFGIDLAAVYGMSEIGAVLNGPPESVVGGECGFARDGFELRLVGDDGREVAPGQVGELRVRPEDPRLVMRGYHNLPEKTAETLVDGWVHTGDAFRTDDQGRFFFSDRMKDALRRRGENVSSFEVERVVNEHPDVYESAVVAVPSELTEDEIKAVVVPRAGRTIDPAELTGFLVERLPYFMVPRYVEFAAELPKTPTQKIHKHVLRQSGVDSGVWDREAAGIVLRRSSR</sequence>
<organism evidence="3 4">
    <name type="scientific">Pseudonocardia ammonioxydans</name>
    <dbReference type="NCBI Taxonomy" id="260086"/>
    <lineage>
        <taxon>Bacteria</taxon>
        <taxon>Bacillati</taxon>
        <taxon>Actinomycetota</taxon>
        <taxon>Actinomycetes</taxon>
        <taxon>Pseudonocardiales</taxon>
        <taxon>Pseudonocardiaceae</taxon>
        <taxon>Pseudonocardia</taxon>
    </lineage>
</organism>
<dbReference type="STRING" id="260086.SAMN05216207_1011134"/>
<dbReference type="Pfam" id="PF13193">
    <property type="entry name" value="AMP-binding_C"/>
    <property type="match status" value="1"/>
</dbReference>
<dbReference type="PANTHER" id="PTHR43767">
    <property type="entry name" value="LONG-CHAIN-FATTY-ACID--COA LIGASE"/>
    <property type="match status" value="1"/>
</dbReference>